<proteinExistence type="inferred from homology"/>
<dbReference type="Pfam" id="PF03795">
    <property type="entry name" value="YCII"/>
    <property type="match status" value="1"/>
</dbReference>
<dbReference type="PANTHER" id="PTHR44688:SF16">
    <property type="entry name" value="DNA-BINDING TRANSCRIPTIONAL ACTIVATOR DEVR_DOSR"/>
    <property type="match status" value="1"/>
</dbReference>
<dbReference type="Proteomes" id="UP001183824">
    <property type="component" value="Unassembled WGS sequence"/>
</dbReference>
<evidence type="ECO:0000313" key="7">
    <source>
        <dbReference type="Proteomes" id="UP001183824"/>
    </source>
</evidence>
<evidence type="ECO:0000256" key="3">
    <source>
        <dbReference type="ARBA" id="ARBA00023125"/>
    </source>
</evidence>
<feature type="domain" description="HTH luxR-type" evidence="5">
    <location>
        <begin position="127"/>
        <end position="192"/>
    </location>
</feature>
<dbReference type="SUPFAM" id="SSF46894">
    <property type="entry name" value="C-terminal effector domain of the bipartite response regulators"/>
    <property type="match status" value="1"/>
</dbReference>
<sequence>MAFVVEMAFRDNEGERIRVGEAHRSYWERMAERGVLIGGGPWRDGSGEFLLCEARDRASLLRIVYSSPYAQAQIINEIKIREWEAEVGHLVLAALERGTALHGPLGVVRDDAKSAAVRSGATPPKHRPAIHEDLTAHERRIATLMLDGMTNRQIAERFTVSTRAIELHITRIYRKLGIRRRAQLATVLNQAVSNFV</sequence>
<dbReference type="SUPFAM" id="SSF54909">
    <property type="entry name" value="Dimeric alpha+beta barrel"/>
    <property type="match status" value="1"/>
</dbReference>
<dbReference type="SMART" id="SM00421">
    <property type="entry name" value="HTH_LUXR"/>
    <property type="match status" value="1"/>
</dbReference>
<evidence type="ECO:0000256" key="2">
    <source>
        <dbReference type="ARBA" id="ARBA00023015"/>
    </source>
</evidence>
<comment type="caution">
    <text evidence="6">The sequence shown here is derived from an EMBL/GenBank/DDBJ whole genome shotgun (WGS) entry which is preliminary data.</text>
</comment>
<comment type="similarity">
    <text evidence="1">Belongs to the YciI family.</text>
</comment>
<dbReference type="CDD" id="cd06170">
    <property type="entry name" value="LuxR_C_like"/>
    <property type="match status" value="1"/>
</dbReference>
<protein>
    <submittedName>
        <fullName evidence="6">LuxR C-terminal-related transcriptional regulator</fullName>
    </submittedName>
</protein>
<dbReference type="PRINTS" id="PR00038">
    <property type="entry name" value="HTHLUXR"/>
</dbReference>
<name>A0ABU2VMR9_9ACTN</name>
<evidence type="ECO:0000259" key="5">
    <source>
        <dbReference type="PROSITE" id="PS50043"/>
    </source>
</evidence>
<gene>
    <name evidence="6" type="ORF">RNB18_43215</name>
</gene>
<dbReference type="Pfam" id="PF00196">
    <property type="entry name" value="GerE"/>
    <property type="match status" value="1"/>
</dbReference>
<keyword evidence="2" id="KW-0805">Transcription regulation</keyword>
<keyword evidence="7" id="KW-1185">Reference proteome</keyword>
<dbReference type="EMBL" id="JAVREZ010000024">
    <property type="protein sequence ID" value="MDT0486900.1"/>
    <property type="molecule type" value="Genomic_DNA"/>
</dbReference>
<dbReference type="PROSITE" id="PS50043">
    <property type="entry name" value="HTH_LUXR_2"/>
    <property type="match status" value="1"/>
</dbReference>
<dbReference type="InterPro" id="IPR016032">
    <property type="entry name" value="Sig_transdc_resp-reg_C-effctor"/>
</dbReference>
<keyword evidence="3" id="KW-0238">DNA-binding</keyword>
<accession>A0ABU2VMR9</accession>
<evidence type="ECO:0000256" key="4">
    <source>
        <dbReference type="ARBA" id="ARBA00023163"/>
    </source>
</evidence>
<dbReference type="Gene3D" id="3.30.70.1060">
    <property type="entry name" value="Dimeric alpha+beta barrel"/>
    <property type="match status" value="1"/>
</dbReference>
<evidence type="ECO:0000313" key="6">
    <source>
        <dbReference type="EMBL" id="MDT0486900.1"/>
    </source>
</evidence>
<dbReference type="PANTHER" id="PTHR44688">
    <property type="entry name" value="DNA-BINDING TRANSCRIPTIONAL ACTIVATOR DEVR_DOSR"/>
    <property type="match status" value="1"/>
</dbReference>
<evidence type="ECO:0000256" key="1">
    <source>
        <dbReference type="ARBA" id="ARBA00007689"/>
    </source>
</evidence>
<dbReference type="Gene3D" id="1.10.10.10">
    <property type="entry name" value="Winged helix-like DNA-binding domain superfamily/Winged helix DNA-binding domain"/>
    <property type="match status" value="1"/>
</dbReference>
<dbReference type="InterPro" id="IPR011008">
    <property type="entry name" value="Dimeric_a/b-barrel"/>
</dbReference>
<organism evidence="6 7">
    <name type="scientific">Streptomyces doebereineriae</name>
    <dbReference type="NCBI Taxonomy" id="3075528"/>
    <lineage>
        <taxon>Bacteria</taxon>
        <taxon>Bacillati</taxon>
        <taxon>Actinomycetota</taxon>
        <taxon>Actinomycetes</taxon>
        <taxon>Kitasatosporales</taxon>
        <taxon>Streptomycetaceae</taxon>
        <taxon>Streptomyces</taxon>
    </lineage>
</organism>
<dbReference type="InterPro" id="IPR000792">
    <property type="entry name" value="Tscrpt_reg_LuxR_C"/>
</dbReference>
<dbReference type="InterPro" id="IPR005545">
    <property type="entry name" value="YCII"/>
</dbReference>
<reference evidence="7" key="1">
    <citation type="submission" date="2023-07" db="EMBL/GenBank/DDBJ databases">
        <title>30 novel species of actinomycetes from the DSMZ collection.</title>
        <authorList>
            <person name="Nouioui I."/>
        </authorList>
    </citation>
    <scope>NUCLEOTIDE SEQUENCE [LARGE SCALE GENOMIC DNA]</scope>
    <source>
        <strain evidence="7">DSM 41640</strain>
    </source>
</reference>
<dbReference type="InterPro" id="IPR036388">
    <property type="entry name" value="WH-like_DNA-bd_sf"/>
</dbReference>
<keyword evidence="4" id="KW-0804">Transcription</keyword>
<dbReference type="RefSeq" id="WP_311719610.1">
    <property type="nucleotide sequence ID" value="NZ_JAVREZ010000024.1"/>
</dbReference>